<protein>
    <submittedName>
        <fullName evidence="1">Uncharacterized protein</fullName>
    </submittedName>
</protein>
<dbReference type="Proteomes" id="UP001203423">
    <property type="component" value="Unassembled WGS sequence"/>
</dbReference>
<proteinExistence type="predicted"/>
<evidence type="ECO:0000313" key="1">
    <source>
        <dbReference type="EMBL" id="MCL1125430.1"/>
    </source>
</evidence>
<sequence length="188" mass="21273">MHPPCSAGGAGSLVNYHLLRRDMSPTSTAYLFNDSGPISLALQGSDAASLPLHTKIHQAWGLDRVIDYIGQDLPNFSVIDMGSINSALAEGWPDDRFAHVHFQKDLNYSAYSYERFYDYIESETDELTKWGYIHALWQQDTDNLAALLDQYDNFAYYFPQFRDLNESHCASIIEFDAADIQEEAMALC</sequence>
<organism evidence="1 2">
    <name type="scientific">Shewanella surugensis</name>
    <dbReference type="NCBI Taxonomy" id="212020"/>
    <lineage>
        <taxon>Bacteria</taxon>
        <taxon>Pseudomonadati</taxon>
        <taxon>Pseudomonadota</taxon>
        <taxon>Gammaproteobacteria</taxon>
        <taxon>Alteromonadales</taxon>
        <taxon>Shewanellaceae</taxon>
        <taxon>Shewanella</taxon>
    </lineage>
</organism>
<dbReference type="RefSeq" id="WP_248940745.1">
    <property type="nucleotide sequence ID" value="NZ_JAKIKS010000048.1"/>
</dbReference>
<reference evidence="1 2" key="1">
    <citation type="submission" date="2022-01" db="EMBL/GenBank/DDBJ databases">
        <title>Whole genome-based taxonomy of the Shewanellaceae.</title>
        <authorList>
            <person name="Martin-Rodriguez A.J."/>
        </authorList>
    </citation>
    <scope>NUCLEOTIDE SEQUENCE [LARGE SCALE GENOMIC DNA]</scope>
    <source>
        <strain evidence="1 2">DSM 17177</strain>
    </source>
</reference>
<dbReference type="EMBL" id="JAKIKS010000048">
    <property type="protein sequence ID" value="MCL1125430.1"/>
    <property type="molecule type" value="Genomic_DNA"/>
</dbReference>
<name>A0ABT0LD64_9GAMM</name>
<gene>
    <name evidence="1" type="ORF">L2764_13310</name>
</gene>
<accession>A0ABT0LD64</accession>
<comment type="caution">
    <text evidence="1">The sequence shown here is derived from an EMBL/GenBank/DDBJ whole genome shotgun (WGS) entry which is preliminary data.</text>
</comment>
<keyword evidence="2" id="KW-1185">Reference proteome</keyword>
<evidence type="ECO:0000313" key="2">
    <source>
        <dbReference type="Proteomes" id="UP001203423"/>
    </source>
</evidence>